<sequence length="125" mass="12871">MNLVAQVFALIAAVTHLVVGALERFAYDRPAVRLFLTTSTADAPEVTLWRSGVAVYNILLGLGLVAGVVVLHTGDTTAGRTLVLAFCAFLVASALVFAAGFPRLWRGAVGQGLPPAIALLAAAVG</sequence>
<keyword evidence="1" id="KW-1133">Transmembrane helix</keyword>
<reference evidence="2 3" key="1">
    <citation type="submission" date="2018-06" db="EMBL/GenBank/DDBJ databases">
        <title>The complete genome sequence of a nosiheptide producer Streptomyces actuosus ATCC 25421: deducing the ability of producing a new class III lantibiotics.</title>
        <authorList>
            <person name="Liu W."/>
            <person name="Sun F."/>
            <person name="Hu Y."/>
        </authorList>
    </citation>
    <scope>NUCLEOTIDE SEQUENCE [LARGE SCALE GENOMIC DNA]</scope>
    <source>
        <strain evidence="2 3">ATCC 25421</strain>
    </source>
</reference>
<dbReference type="KEGG" id="sact:DMT42_02110"/>
<dbReference type="InterPro" id="IPR009732">
    <property type="entry name" value="DUF1304"/>
</dbReference>
<dbReference type="OrthoDB" id="9803832at2"/>
<evidence type="ECO:0000313" key="3">
    <source>
        <dbReference type="Proteomes" id="UP000247634"/>
    </source>
</evidence>
<organism evidence="2 3">
    <name type="scientific">Streptomyces actuosus</name>
    <dbReference type="NCBI Taxonomy" id="1885"/>
    <lineage>
        <taxon>Bacteria</taxon>
        <taxon>Bacillati</taxon>
        <taxon>Actinomycetota</taxon>
        <taxon>Actinomycetes</taxon>
        <taxon>Kitasatosporales</taxon>
        <taxon>Streptomycetaceae</taxon>
        <taxon>Streptomyces</taxon>
    </lineage>
</organism>
<name>A0A2U9PCU6_STRAS</name>
<proteinExistence type="predicted"/>
<evidence type="ECO:0000313" key="2">
    <source>
        <dbReference type="EMBL" id="AWT47403.1"/>
    </source>
</evidence>
<keyword evidence="3" id="KW-1185">Reference proteome</keyword>
<keyword evidence="1" id="KW-0472">Membrane</keyword>
<dbReference type="Pfam" id="PF06993">
    <property type="entry name" value="DUF1304"/>
    <property type="match status" value="1"/>
</dbReference>
<dbReference type="AlphaFoldDB" id="A0A2U9PCU6"/>
<dbReference type="RefSeq" id="WP_110635931.1">
    <property type="nucleotide sequence ID" value="NZ_CP029788.1"/>
</dbReference>
<dbReference type="EMBL" id="CP029788">
    <property type="protein sequence ID" value="AWT47403.1"/>
    <property type="molecule type" value="Genomic_DNA"/>
</dbReference>
<feature type="transmembrane region" description="Helical" evidence="1">
    <location>
        <begin position="53"/>
        <end position="71"/>
    </location>
</feature>
<gene>
    <name evidence="2" type="ORF">DMT42_02110</name>
</gene>
<keyword evidence="1" id="KW-0812">Transmembrane</keyword>
<protein>
    <submittedName>
        <fullName evidence="2">DUF1304 domain-containing protein</fullName>
    </submittedName>
</protein>
<evidence type="ECO:0000256" key="1">
    <source>
        <dbReference type="SAM" id="Phobius"/>
    </source>
</evidence>
<feature type="transmembrane region" description="Helical" evidence="1">
    <location>
        <begin position="83"/>
        <end position="105"/>
    </location>
</feature>
<accession>A0A2U9PCU6</accession>
<dbReference type="Proteomes" id="UP000247634">
    <property type="component" value="Chromosome"/>
</dbReference>